<evidence type="ECO:0000256" key="10">
    <source>
        <dbReference type="ARBA" id="ARBA00023136"/>
    </source>
</evidence>
<keyword evidence="10 12" id="KW-0472">Membrane</keyword>
<dbReference type="InterPro" id="IPR010917">
    <property type="entry name" value="TonB_rcpt_CS"/>
</dbReference>
<gene>
    <name evidence="15" type="ORF">EVG15_07380</name>
</gene>
<dbReference type="PANTHER" id="PTHR32552:SF89">
    <property type="entry name" value="CATECHOLATE SIDEROPHORE RECEPTOR FIU"/>
    <property type="match status" value="1"/>
</dbReference>
<evidence type="ECO:0000256" key="5">
    <source>
        <dbReference type="ARBA" id="ARBA00022692"/>
    </source>
</evidence>
<evidence type="ECO:0000256" key="6">
    <source>
        <dbReference type="ARBA" id="ARBA00022729"/>
    </source>
</evidence>
<evidence type="ECO:0000259" key="14">
    <source>
        <dbReference type="Pfam" id="PF00593"/>
    </source>
</evidence>
<dbReference type="Gene3D" id="2.40.170.20">
    <property type="entry name" value="TonB-dependent receptor, beta-barrel domain"/>
    <property type="match status" value="1"/>
</dbReference>
<dbReference type="SUPFAM" id="SSF56935">
    <property type="entry name" value="Porins"/>
    <property type="match status" value="1"/>
</dbReference>
<evidence type="ECO:0000256" key="1">
    <source>
        <dbReference type="ARBA" id="ARBA00004571"/>
    </source>
</evidence>
<dbReference type="GO" id="GO:0009279">
    <property type="term" value="C:cell outer membrane"/>
    <property type="evidence" value="ECO:0007669"/>
    <property type="project" value="UniProtKB-SubCell"/>
</dbReference>
<keyword evidence="2 12" id="KW-0813">Transport</keyword>
<dbReference type="PANTHER" id="PTHR32552">
    <property type="entry name" value="FERRICHROME IRON RECEPTOR-RELATED"/>
    <property type="match status" value="1"/>
</dbReference>
<dbReference type="InterPro" id="IPR037066">
    <property type="entry name" value="Plug_dom_sf"/>
</dbReference>
<dbReference type="Proteomes" id="UP000319296">
    <property type="component" value="Unassembled WGS sequence"/>
</dbReference>
<dbReference type="PROSITE" id="PS52016">
    <property type="entry name" value="TONB_DEPENDENT_REC_3"/>
    <property type="match status" value="1"/>
</dbReference>
<keyword evidence="4" id="KW-0410">Iron transport</keyword>
<dbReference type="EMBL" id="SGBB01000013">
    <property type="protein sequence ID" value="RZD18145.1"/>
    <property type="molecule type" value="Genomic_DNA"/>
</dbReference>
<keyword evidence="11 12" id="KW-0998">Cell outer membrane</keyword>
<evidence type="ECO:0000256" key="8">
    <source>
        <dbReference type="ARBA" id="ARBA00023065"/>
    </source>
</evidence>
<comment type="subcellular location">
    <subcellularLocation>
        <location evidence="1 12">Cell outer membrane</location>
        <topology evidence="1 12">Multi-pass membrane protein</topology>
    </subcellularLocation>
</comment>
<organism evidence="15 16">
    <name type="scientific">Candidatus Acididesulfobacter diazotrophicus</name>
    <dbReference type="NCBI Taxonomy" id="2597226"/>
    <lineage>
        <taxon>Bacteria</taxon>
        <taxon>Deltaproteobacteria</taxon>
        <taxon>Candidatus Acidulodesulfobacterales</taxon>
        <taxon>Candidatus Acididesulfobacter</taxon>
    </lineage>
</organism>
<evidence type="ECO:0000256" key="11">
    <source>
        <dbReference type="ARBA" id="ARBA00023237"/>
    </source>
</evidence>
<dbReference type="InterPro" id="IPR039426">
    <property type="entry name" value="TonB-dep_rcpt-like"/>
</dbReference>
<reference evidence="15 16" key="1">
    <citation type="journal article" date="2019" name="ISME J.">
        <title>Insights into ecological role of a new deltaproteobacterial order Candidatus Acidulodesulfobacterales by metagenomics and metatranscriptomics.</title>
        <authorList>
            <person name="Tan S."/>
            <person name="Liu J."/>
            <person name="Fang Y."/>
            <person name="Hedlund B.P."/>
            <person name="Lian Z.H."/>
            <person name="Huang L.Y."/>
            <person name="Li J.T."/>
            <person name="Huang L.N."/>
            <person name="Li W.J."/>
            <person name="Jiang H.C."/>
            <person name="Dong H.L."/>
            <person name="Shu W.S."/>
        </authorList>
    </citation>
    <scope>NUCLEOTIDE SEQUENCE [LARGE SCALE GENOMIC DNA]</scope>
    <source>
        <strain evidence="15">AP1</strain>
    </source>
</reference>
<proteinExistence type="inferred from homology"/>
<dbReference type="GO" id="GO:0015344">
    <property type="term" value="F:siderophore uptake transmembrane transporter activity"/>
    <property type="evidence" value="ECO:0007669"/>
    <property type="project" value="TreeGrafter"/>
</dbReference>
<comment type="similarity">
    <text evidence="12">Belongs to the TonB-dependent receptor family.</text>
</comment>
<evidence type="ECO:0000256" key="4">
    <source>
        <dbReference type="ARBA" id="ARBA00022496"/>
    </source>
</evidence>
<feature type="domain" description="TonB-dependent receptor-like beta-barrel" evidence="14">
    <location>
        <begin position="413"/>
        <end position="822"/>
    </location>
</feature>
<evidence type="ECO:0000313" key="16">
    <source>
        <dbReference type="Proteomes" id="UP000319296"/>
    </source>
</evidence>
<accession>A0A519BLK5</accession>
<dbReference type="InterPro" id="IPR036942">
    <property type="entry name" value="Beta-barrel_TonB_sf"/>
</dbReference>
<dbReference type="PROSITE" id="PS01156">
    <property type="entry name" value="TONB_DEPENDENT_REC_2"/>
    <property type="match status" value="1"/>
</dbReference>
<keyword evidence="5 12" id="KW-0812">Transmembrane</keyword>
<comment type="caution">
    <text evidence="15">The sequence shown here is derived from an EMBL/GenBank/DDBJ whole genome shotgun (WGS) entry which is preliminary data.</text>
</comment>
<name>A0A519BLK5_9DELT</name>
<evidence type="ECO:0000256" key="9">
    <source>
        <dbReference type="ARBA" id="ARBA00023077"/>
    </source>
</evidence>
<evidence type="ECO:0000256" key="7">
    <source>
        <dbReference type="ARBA" id="ARBA00023004"/>
    </source>
</evidence>
<evidence type="ECO:0000313" key="15">
    <source>
        <dbReference type="EMBL" id="RZD18145.1"/>
    </source>
</evidence>
<evidence type="ECO:0000256" key="12">
    <source>
        <dbReference type="PROSITE-ProRule" id="PRU01360"/>
    </source>
</evidence>
<feature type="transmembrane region" description="Helical" evidence="13">
    <location>
        <begin position="54"/>
        <end position="74"/>
    </location>
</feature>
<keyword evidence="9" id="KW-0798">TonB box</keyword>
<dbReference type="Pfam" id="PF00593">
    <property type="entry name" value="TonB_dep_Rec_b-barrel"/>
    <property type="match status" value="1"/>
</dbReference>
<dbReference type="Gene3D" id="2.170.130.10">
    <property type="entry name" value="TonB-dependent receptor, plug domain"/>
    <property type="match status" value="1"/>
</dbReference>
<keyword evidence="8" id="KW-0406">Ion transport</keyword>
<keyword evidence="6" id="KW-0732">Signal</keyword>
<protein>
    <recommendedName>
        <fullName evidence="14">TonB-dependent receptor-like beta-barrel domain-containing protein</fullName>
    </recommendedName>
</protein>
<keyword evidence="7" id="KW-0408">Iron</keyword>
<evidence type="ECO:0000256" key="3">
    <source>
        <dbReference type="ARBA" id="ARBA00022452"/>
    </source>
</evidence>
<evidence type="ECO:0000256" key="13">
    <source>
        <dbReference type="SAM" id="Phobius"/>
    </source>
</evidence>
<sequence length="872" mass="97647">MNNRIKQIAEYLSICIRGKKLYYYQGNAKNCQRRFKIKLNTERNKSLNVNYYKIIFKSLLLFIVAGMMLLFNAGPANAESSINSSTANAAAATNANTKKTIKIAKITTSSAYSSAQKQLKKISGKFTKKHIFKSSQAEHVVSKKQIKAIASLGGGIANALVMSPGVNVNAVSGAAGGSMGRDAVVINGVKAAYPWRGGQDLANNAISFLFDGVPMMYLGASYDSHFDTMELPFANFFQGINVINGPGNPNSRWFDSLGGTVNFVPVQPTTNMYDKVNMSYGSYDTYNLDDEMSTGIHDGWDAVMAAGYTHTDTFLNTDYNAPDHAYAFYGKVIKLFNHNSFSLGAYAVRYKDYAFSEGTPVNPVPGVNTVGYGIPNAPLYSQQTSGFYSQLSQYNWEKYVTNQVLLTYSKLDLNLTKRLQLHSMIWYMHADRYHYMLDHYGDTAEGLASGFGMAEEYYNVPTNIIGEKLSFDYHILKNNIKLGEYYIWSTMADLYDGSEGQTVAPFYPNNTLDYGAFNANLRYSSIYLQDAIKSIKNLTITPAIDYVGFQNQYINDAAYIYYPYYINGPEHYDDSAFTPAEAKNYYELEPSIGLNYKLNKNISLFGNWSVAYQNPNDRSFQPEYHSGTKPVRSEGFEAGIRFLIRRNLYLRHFVLNANYFQTIFSNENISNAVSTVNQGFIFYSSLAKNLDRGVNIDASDNPIRNLHLYTNISLNDSHIISYSTAGTSYNNYSDPNTPYTVFNVGAYYNIPVNNNIYSLKLWDNYNGSQYIWSYAVGAGEPTYTSMPAFNLVNASIGMKTTMLNNYLPGLKMTKITLSVSNLLNKHYNSMETYNAGGSGKNIYNYYQTPSSGILQGWQGAPREIFLSASLMF</sequence>
<dbReference type="AlphaFoldDB" id="A0A519BLK5"/>
<dbReference type="InterPro" id="IPR000531">
    <property type="entry name" value="Beta-barrel_TonB"/>
</dbReference>
<evidence type="ECO:0000256" key="2">
    <source>
        <dbReference type="ARBA" id="ARBA00022448"/>
    </source>
</evidence>
<keyword evidence="13" id="KW-1133">Transmembrane helix</keyword>
<keyword evidence="3 12" id="KW-1134">Transmembrane beta strand</keyword>